<gene>
    <name evidence="1" type="ORF">BHM03_00052051</name>
</gene>
<sequence length="240" mass="28190">MEFRWAKQASDAEQLLLLPPRPRDDLLLLRQAYLRSYQFTVRESFSDRLRRNLKEAGGVGKAFFSEIVDQVFDVRRVLRYFRSRLRRAAMSPVRCFTPRKSCCYSGQREALYGNFTVTHALCTCYIRVSLPEGRNPSSPLTREQSALPVSPKSRLRYPAPPFSLLLLMISGLQWQTPEVRVSIRPLLDAFFCRLRSFFDSRPAKRSFDHRNRHKPWDFIVVCRHRCLVGYLRIEGWFSCC</sequence>
<dbReference type="EMBL" id="KV876633">
    <property type="protein sequence ID" value="RZR75221.1"/>
    <property type="molecule type" value="Genomic_DNA"/>
</dbReference>
<proteinExistence type="predicted"/>
<organism evidence="1">
    <name type="scientific">Ensete ventricosum</name>
    <name type="common">Abyssinian banana</name>
    <name type="synonym">Musa ensete</name>
    <dbReference type="NCBI Taxonomy" id="4639"/>
    <lineage>
        <taxon>Eukaryota</taxon>
        <taxon>Viridiplantae</taxon>
        <taxon>Streptophyta</taxon>
        <taxon>Embryophyta</taxon>
        <taxon>Tracheophyta</taxon>
        <taxon>Spermatophyta</taxon>
        <taxon>Magnoliopsida</taxon>
        <taxon>Liliopsida</taxon>
        <taxon>Zingiberales</taxon>
        <taxon>Musaceae</taxon>
        <taxon>Ensete</taxon>
    </lineage>
</organism>
<accession>A0A445MM17</accession>
<reference evidence="1" key="1">
    <citation type="journal article" date="2018" name="Data Brief">
        <title>Genome sequence data from 17 accessions of Ensete ventricosum, a staple food crop for millions in Ethiopia.</title>
        <authorList>
            <person name="Yemataw Z."/>
            <person name="Muzemil S."/>
            <person name="Ambachew D."/>
            <person name="Tripathi L."/>
            <person name="Tesfaye K."/>
            <person name="Chala A."/>
            <person name="Farbos A."/>
            <person name="O'Neill P."/>
            <person name="Moore K."/>
            <person name="Grant M."/>
            <person name="Studholme D.J."/>
        </authorList>
    </citation>
    <scope>NUCLEOTIDE SEQUENCE [LARGE SCALE GENOMIC DNA]</scope>
    <source>
        <tissue evidence="1">Leaf</tissue>
    </source>
</reference>
<dbReference type="AlphaFoldDB" id="A0A445MM17"/>
<name>A0A445MM17_ENSVE</name>
<evidence type="ECO:0000313" key="1">
    <source>
        <dbReference type="EMBL" id="RZR75221.1"/>
    </source>
</evidence>
<dbReference type="Proteomes" id="UP000290560">
    <property type="component" value="Unassembled WGS sequence"/>
</dbReference>
<protein>
    <submittedName>
        <fullName evidence="1">Uncharacterized protein</fullName>
    </submittedName>
</protein>